<dbReference type="EC" id="2.1.1.133" evidence="4"/>
<keyword evidence="1" id="KW-0169">Cobalamin biosynthesis</keyword>
<feature type="domain" description="Tetrapyrrole methylase" evidence="3">
    <location>
        <begin position="2"/>
        <end position="119"/>
    </location>
</feature>
<keyword evidence="4" id="KW-0489">Methyltransferase</keyword>
<proteinExistence type="predicted"/>
<accession>A0A1E3H0J8</accession>
<dbReference type="InterPro" id="IPR050161">
    <property type="entry name" value="Siro_Cobalamin_biosynth"/>
</dbReference>
<name>A0A1E3H0J8_9HYPH</name>
<sequence>MGEQLRRLDALGIPYDVTPGVPSFAAAAALLRQELTLPGVAQSLVLTRTSGRASAMPERETLAAFAATGATLAVHLSIHAIDRVVAELLPFYGPDCPVAIAYRASWPDERLLRGTLATIAGLVAADPIERTALILVGPALGASDFAASALYDPDYQRRFRGRDRRAGDDGPASPSGDVS</sequence>
<dbReference type="Pfam" id="PF00590">
    <property type="entry name" value="TP_methylase"/>
    <property type="match status" value="1"/>
</dbReference>
<dbReference type="GO" id="GO:0032259">
    <property type="term" value="P:methylation"/>
    <property type="evidence" value="ECO:0007669"/>
    <property type="project" value="UniProtKB-KW"/>
</dbReference>
<evidence type="ECO:0000256" key="1">
    <source>
        <dbReference type="ARBA" id="ARBA00022573"/>
    </source>
</evidence>
<dbReference type="GO" id="GO:0046026">
    <property type="term" value="F:precorrin-4 C11-methyltransferase activity"/>
    <property type="evidence" value="ECO:0007669"/>
    <property type="project" value="UniProtKB-EC"/>
</dbReference>
<dbReference type="InterPro" id="IPR014776">
    <property type="entry name" value="4pyrrole_Mease_sub2"/>
</dbReference>
<feature type="region of interest" description="Disordered" evidence="2">
    <location>
        <begin position="160"/>
        <end position="179"/>
    </location>
</feature>
<dbReference type="EMBL" id="MCRJ01000071">
    <property type="protein sequence ID" value="ODN69839.1"/>
    <property type="molecule type" value="Genomic_DNA"/>
</dbReference>
<protein>
    <submittedName>
        <fullName evidence="4">Precorrin-4 C(11)-methyltransferase</fullName>
        <ecNumber evidence="4">2.1.1.133</ecNumber>
    </submittedName>
</protein>
<gene>
    <name evidence="4" type="primary">cobM_1</name>
    <name evidence="4" type="ORF">A6302_02826</name>
</gene>
<evidence type="ECO:0000259" key="3">
    <source>
        <dbReference type="Pfam" id="PF00590"/>
    </source>
</evidence>
<evidence type="ECO:0000256" key="2">
    <source>
        <dbReference type="SAM" id="MobiDB-lite"/>
    </source>
</evidence>
<dbReference type="Gene3D" id="3.30.950.10">
    <property type="entry name" value="Methyltransferase, Cobalt-precorrin-4 Transmethylase, Domain 2"/>
    <property type="match status" value="1"/>
</dbReference>
<comment type="caution">
    <text evidence="4">The sequence shown here is derived from an EMBL/GenBank/DDBJ whole genome shotgun (WGS) entry which is preliminary data.</text>
</comment>
<dbReference type="PANTHER" id="PTHR45790:SF4">
    <property type="entry name" value="COBALT-PRECORRIN-4 C(11)-METHYLTRANSFERASE"/>
    <property type="match status" value="1"/>
</dbReference>
<dbReference type="GO" id="GO:0009236">
    <property type="term" value="P:cobalamin biosynthetic process"/>
    <property type="evidence" value="ECO:0007669"/>
    <property type="project" value="UniProtKB-KW"/>
</dbReference>
<dbReference type="PANTHER" id="PTHR45790">
    <property type="entry name" value="SIROHEME SYNTHASE-RELATED"/>
    <property type="match status" value="1"/>
</dbReference>
<dbReference type="CDD" id="cd11641">
    <property type="entry name" value="Precorrin-4_C11-MT"/>
    <property type="match status" value="1"/>
</dbReference>
<organism evidence="4 5">
    <name type="scientific">Methylobrevis pamukkalensis</name>
    <dbReference type="NCBI Taxonomy" id="1439726"/>
    <lineage>
        <taxon>Bacteria</taxon>
        <taxon>Pseudomonadati</taxon>
        <taxon>Pseudomonadota</taxon>
        <taxon>Alphaproteobacteria</taxon>
        <taxon>Hyphomicrobiales</taxon>
        <taxon>Pleomorphomonadaceae</taxon>
        <taxon>Methylobrevis</taxon>
    </lineage>
</organism>
<reference evidence="4 5" key="1">
    <citation type="submission" date="2016-07" db="EMBL/GenBank/DDBJ databases">
        <title>Draft Genome Sequence of Methylobrevis pamukkalensis PK2.</title>
        <authorList>
            <person name="Vasilenko O.V."/>
            <person name="Doronina N.V."/>
            <person name="Shmareva M.N."/>
            <person name="Tarlachkov S.V."/>
            <person name="Mustakhimov I."/>
            <person name="Trotsenko Y.A."/>
        </authorList>
    </citation>
    <scope>NUCLEOTIDE SEQUENCE [LARGE SCALE GENOMIC DNA]</scope>
    <source>
        <strain evidence="4 5">PK2</strain>
    </source>
</reference>
<dbReference type="SUPFAM" id="SSF53790">
    <property type="entry name" value="Tetrapyrrole methylase"/>
    <property type="match status" value="1"/>
</dbReference>
<dbReference type="AlphaFoldDB" id="A0A1E3H0J8"/>
<dbReference type="InterPro" id="IPR006362">
    <property type="entry name" value="Cbl_synth_CobM/CibF"/>
</dbReference>
<evidence type="ECO:0000313" key="5">
    <source>
        <dbReference type="Proteomes" id="UP000094622"/>
    </source>
</evidence>
<keyword evidence="5" id="KW-1185">Reference proteome</keyword>
<keyword evidence="4" id="KW-0808">Transferase</keyword>
<dbReference type="InterPro" id="IPR000878">
    <property type="entry name" value="4pyrrol_Mease"/>
</dbReference>
<dbReference type="InterPro" id="IPR035996">
    <property type="entry name" value="4pyrrol_Methylase_sf"/>
</dbReference>
<evidence type="ECO:0000313" key="4">
    <source>
        <dbReference type="EMBL" id="ODN69839.1"/>
    </source>
</evidence>
<dbReference type="PATRIC" id="fig|1439726.3.peg.2980"/>
<dbReference type="Proteomes" id="UP000094622">
    <property type="component" value="Unassembled WGS sequence"/>
</dbReference>